<dbReference type="PANTHER" id="PTHR33572">
    <property type="entry name" value="SPORE DEVELOPMENT REGULATOR VOSA"/>
    <property type="match status" value="1"/>
</dbReference>
<dbReference type="PROSITE" id="PS51821">
    <property type="entry name" value="VELVET"/>
    <property type="match status" value="1"/>
</dbReference>
<evidence type="ECO:0000256" key="1">
    <source>
        <dbReference type="ARBA" id="ARBA00004123"/>
    </source>
</evidence>
<keyword evidence="4" id="KW-0804">Transcription</keyword>
<evidence type="ECO:0000256" key="3">
    <source>
        <dbReference type="ARBA" id="ARBA00023015"/>
    </source>
</evidence>
<keyword evidence="2" id="KW-0749">Sporulation</keyword>
<sequence>MRYDGHDERYSYSLHIAQQPLRARMCGYGDKDRRSVTPPPCIQVKINDLRTGLPVNPAEVDGNLFVLMVDLFDETGSNKTNVVQTSGHAASSSHPALSATAPYDYGNGHQPRRLSAARNHPYNPAHTRIAPAATSSYSYSYTAPNAAPTNLFTKNLLGTLTVCANKLRALDGQEGFWFVLQDLSIRTEGTYRLKASFIDLGGPDGILNTGRSPILAWCYSDVLRVYSAKKFPGVIESTALSRCFAEQGVKIPIRKENKN</sequence>
<evidence type="ECO:0000259" key="7">
    <source>
        <dbReference type="PROSITE" id="PS51821"/>
    </source>
</evidence>
<proteinExistence type="inferred from homology"/>
<comment type="subcellular location">
    <subcellularLocation>
        <location evidence="1">Nucleus</location>
    </subcellularLocation>
</comment>
<keyword evidence="9" id="KW-1185">Reference proteome</keyword>
<keyword evidence="3" id="KW-0805">Transcription regulation</keyword>
<dbReference type="EMBL" id="MU005960">
    <property type="protein sequence ID" value="KAF2863658.1"/>
    <property type="molecule type" value="Genomic_DNA"/>
</dbReference>
<evidence type="ECO:0000313" key="9">
    <source>
        <dbReference type="Proteomes" id="UP000799421"/>
    </source>
</evidence>
<dbReference type="Gene3D" id="2.60.40.3960">
    <property type="entry name" value="Velvet domain"/>
    <property type="match status" value="1"/>
</dbReference>
<evidence type="ECO:0000256" key="5">
    <source>
        <dbReference type="ARBA" id="ARBA00023242"/>
    </source>
</evidence>
<dbReference type="InterPro" id="IPR037525">
    <property type="entry name" value="Velvet_dom"/>
</dbReference>
<feature type="non-terminal residue" evidence="8">
    <location>
        <position position="259"/>
    </location>
</feature>
<protein>
    <recommendedName>
        <fullName evidence="7">Velvet domain-containing protein</fullName>
    </recommendedName>
</protein>
<dbReference type="Proteomes" id="UP000799421">
    <property type="component" value="Unassembled WGS sequence"/>
</dbReference>
<dbReference type="InterPro" id="IPR021740">
    <property type="entry name" value="Velvet"/>
</dbReference>
<comment type="similarity">
    <text evidence="6">Belongs to the velvet family. VelB subfamily.</text>
</comment>
<evidence type="ECO:0000256" key="4">
    <source>
        <dbReference type="ARBA" id="ARBA00023163"/>
    </source>
</evidence>
<dbReference type="Pfam" id="PF11754">
    <property type="entry name" value="Velvet"/>
    <property type="match status" value="1"/>
</dbReference>
<dbReference type="PANTHER" id="PTHR33572:SF3">
    <property type="entry name" value="VELVET COMPLEX SUBUNIT B"/>
    <property type="match status" value="1"/>
</dbReference>
<dbReference type="OrthoDB" id="1746739at2759"/>
<evidence type="ECO:0000256" key="6">
    <source>
        <dbReference type="ARBA" id="ARBA00038045"/>
    </source>
</evidence>
<feature type="domain" description="Velvet" evidence="7">
    <location>
        <begin position="5"/>
        <end position="254"/>
    </location>
</feature>
<dbReference type="GO" id="GO:0005634">
    <property type="term" value="C:nucleus"/>
    <property type="evidence" value="ECO:0007669"/>
    <property type="project" value="UniProtKB-SubCell"/>
</dbReference>
<evidence type="ECO:0000313" key="8">
    <source>
        <dbReference type="EMBL" id="KAF2863658.1"/>
    </source>
</evidence>
<organism evidence="8 9">
    <name type="scientific">Piedraia hortae CBS 480.64</name>
    <dbReference type="NCBI Taxonomy" id="1314780"/>
    <lineage>
        <taxon>Eukaryota</taxon>
        <taxon>Fungi</taxon>
        <taxon>Dikarya</taxon>
        <taxon>Ascomycota</taxon>
        <taxon>Pezizomycotina</taxon>
        <taxon>Dothideomycetes</taxon>
        <taxon>Dothideomycetidae</taxon>
        <taxon>Capnodiales</taxon>
        <taxon>Piedraiaceae</taxon>
        <taxon>Piedraia</taxon>
    </lineage>
</organism>
<name>A0A6A7CAM6_9PEZI</name>
<reference evidence="8" key="1">
    <citation type="journal article" date="2020" name="Stud. Mycol.">
        <title>101 Dothideomycetes genomes: a test case for predicting lifestyles and emergence of pathogens.</title>
        <authorList>
            <person name="Haridas S."/>
            <person name="Albert R."/>
            <person name="Binder M."/>
            <person name="Bloem J."/>
            <person name="Labutti K."/>
            <person name="Salamov A."/>
            <person name="Andreopoulos B."/>
            <person name="Baker S."/>
            <person name="Barry K."/>
            <person name="Bills G."/>
            <person name="Bluhm B."/>
            <person name="Cannon C."/>
            <person name="Castanera R."/>
            <person name="Culley D."/>
            <person name="Daum C."/>
            <person name="Ezra D."/>
            <person name="Gonzalez J."/>
            <person name="Henrissat B."/>
            <person name="Kuo A."/>
            <person name="Liang C."/>
            <person name="Lipzen A."/>
            <person name="Lutzoni F."/>
            <person name="Magnuson J."/>
            <person name="Mondo S."/>
            <person name="Nolan M."/>
            <person name="Ohm R."/>
            <person name="Pangilinan J."/>
            <person name="Park H.-J."/>
            <person name="Ramirez L."/>
            <person name="Alfaro M."/>
            <person name="Sun H."/>
            <person name="Tritt A."/>
            <person name="Yoshinaga Y."/>
            <person name="Zwiers L.-H."/>
            <person name="Turgeon B."/>
            <person name="Goodwin S."/>
            <person name="Spatafora J."/>
            <person name="Crous P."/>
            <person name="Grigoriev I."/>
        </authorList>
    </citation>
    <scope>NUCLEOTIDE SEQUENCE</scope>
    <source>
        <strain evidence="8">CBS 480.64</strain>
    </source>
</reference>
<dbReference type="AlphaFoldDB" id="A0A6A7CAM6"/>
<dbReference type="GO" id="GO:0030435">
    <property type="term" value="P:sporulation resulting in formation of a cellular spore"/>
    <property type="evidence" value="ECO:0007669"/>
    <property type="project" value="UniProtKB-KW"/>
</dbReference>
<keyword evidence="5" id="KW-0539">Nucleus</keyword>
<accession>A0A6A7CAM6</accession>
<dbReference type="InterPro" id="IPR038491">
    <property type="entry name" value="Velvet_dom_sf"/>
</dbReference>
<gene>
    <name evidence="8" type="ORF">K470DRAFT_206394</name>
</gene>
<evidence type="ECO:0000256" key="2">
    <source>
        <dbReference type="ARBA" id="ARBA00022969"/>
    </source>
</evidence>